<proteinExistence type="predicted"/>
<keyword evidence="4 6" id="KW-1133">Transmembrane helix</keyword>
<evidence type="ECO:0000259" key="8">
    <source>
        <dbReference type="Pfam" id="PF03772"/>
    </source>
</evidence>
<evidence type="ECO:0000256" key="5">
    <source>
        <dbReference type="ARBA" id="ARBA00023136"/>
    </source>
</evidence>
<dbReference type="EMBL" id="VUNC01000002">
    <property type="protein sequence ID" value="MST72115.1"/>
    <property type="molecule type" value="Genomic_DNA"/>
</dbReference>
<sequence length="639" mass="65845">MTASVSSRGGASGERFPDRPHLPVTIPPLVCAILAERAVLTGRLPSGPGTRTFLVPLLVLSAGVLLLRRGRGLGRALVWPCVLVAVASLGGLAACGSLAEGRRGLEALSSVPVSSLELRTVEDSHPTRRGFLTRAEASLDDRRIADVYLSTREELSLGHTVSCVGRLRELGDDDFAISCRARGIVASVSVSHVRGSSRPGGALGPVLRLREALVGALDPGSSPERALVAGVCCGYRTALMGDPSYELIKLCGVAHLVAVSGSHLSIVTGIIAGALGRTALRPPSRIALLASLSGIFVLLCGSPVSAVRAWLMSLVAMGSQLAGRRAHSASSAGVVALCMAMADPHLSCDLGFLLSVSSVLGLCALSRYLSWALGTALRLPHLERLLVRRAAGRRALHCGGALVDALAASLAAQAATLPISTVAFGRLPLLGPFASVLLSPIAYAMIPVGLAHALLSNVGLGMRALGLALDALAGAFGRVLTLLAGLPWTSRTLMGGPWGFLAAMVPLALVLAFWPHPSRRTLRAFMALSLGVPVVLTLCAGVLQGPRVCVLDVGQGDAVLVQDGRSAVLVDAGPADDSCARELARLNVRRLDAVVVTHLHDDHYGGVRSLVGCIPVGSVLVGQGASGNVPPSLGMPQDF</sequence>
<dbReference type="PANTHER" id="PTHR30619:SF7">
    <property type="entry name" value="BETA-LACTAMASE DOMAIN PROTEIN"/>
    <property type="match status" value="1"/>
</dbReference>
<feature type="domain" description="Metallo-beta-lactamase" evidence="7">
    <location>
        <begin position="552"/>
        <end position="611"/>
    </location>
</feature>
<dbReference type="NCBIfam" id="TIGR00360">
    <property type="entry name" value="ComEC_N-term"/>
    <property type="match status" value="1"/>
</dbReference>
<feature type="domain" description="ComEC/Rec2-related protein" evidence="8">
    <location>
        <begin position="242"/>
        <end position="516"/>
    </location>
</feature>
<organism evidence="9 10">
    <name type="scientific">Olsenella porci</name>
    <dbReference type="NCBI Taxonomy" id="2652279"/>
    <lineage>
        <taxon>Bacteria</taxon>
        <taxon>Bacillati</taxon>
        <taxon>Actinomycetota</taxon>
        <taxon>Coriobacteriia</taxon>
        <taxon>Coriobacteriales</taxon>
        <taxon>Atopobiaceae</taxon>
        <taxon>Olsenella</taxon>
    </lineage>
</organism>
<dbReference type="SUPFAM" id="SSF56281">
    <property type="entry name" value="Metallo-hydrolase/oxidoreductase"/>
    <property type="match status" value="1"/>
</dbReference>
<dbReference type="AlphaFoldDB" id="A0A6N7XPX1"/>
<dbReference type="Pfam" id="PF00753">
    <property type="entry name" value="Lactamase_B"/>
    <property type="match status" value="1"/>
</dbReference>
<evidence type="ECO:0000313" key="10">
    <source>
        <dbReference type="Proteomes" id="UP000469325"/>
    </source>
</evidence>
<feature type="transmembrane region" description="Helical" evidence="6">
    <location>
        <begin position="52"/>
        <end position="70"/>
    </location>
</feature>
<dbReference type="GO" id="GO:0005886">
    <property type="term" value="C:plasma membrane"/>
    <property type="evidence" value="ECO:0007669"/>
    <property type="project" value="UniProtKB-SubCell"/>
</dbReference>
<feature type="transmembrane region" description="Helical" evidence="6">
    <location>
        <begin position="522"/>
        <end position="543"/>
    </location>
</feature>
<dbReference type="InterPro" id="IPR004477">
    <property type="entry name" value="ComEC_N"/>
</dbReference>
<evidence type="ECO:0000256" key="4">
    <source>
        <dbReference type="ARBA" id="ARBA00022989"/>
    </source>
</evidence>
<gene>
    <name evidence="9" type="ORF">FYJ68_03175</name>
</gene>
<feature type="transmembrane region" description="Helical" evidence="6">
    <location>
        <begin position="286"/>
        <end position="307"/>
    </location>
</feature>
<feature type="transmembrane region" description="Helical" evidence="6">
    <location>
        <begin position="76"/>
        <end position="99"/>
    </location>
</feature>
<dbReference type="InterPro" id="IPR052159">
    <property type="entry name" value="Competence_DNA_uptake"/>
</dbReference>
<keyword evidence="2" id="KW-1003">Cell membrane</keyword>
<dbReference type="PANTHER" id="PTHR30619">
    <property type="entry name" value="DNA INTERNALIZATION/COMPETENCE PROTEIN COMEC/REC2"/>
    <property type="match status" value="1"/>
</dbReference>
<keyword evidence="9" id="KW-0378">Hydrolase</keyword>
<comment type="subcellular location">
    <subcellularLocation>
        <location evidence="1">Cell membrane</location>
        <topology evidence="1">Multi-pass membrane protein</topology>
    </subcellularLocation>
</comment>
<accession>A0A6N7XPX1</accession>
<name>A0A6N7XPX1_9ACTN</name>
<keyword evidence="5 6" id="KW-0472">Membrane</keyword>
<keyword evidence="10" id="KW-1185">Reference proteome</keyword>
<keyword evidence="3 6" id="KW-0812">Transmembrane</keyword>
<feature type="transmembrane region" description="Helical" evidence="6">
    <location>
        <begin position="352"/>
        <end position="374"/>
    </location>
</feature>
<dbReference type="Gene3D" id="3.60.15.10">
    <property type="entry name" value="Ribonuclease Z/Hydroxyacylglutathione hydrolase-like"/>
    <property type="match status" value="1"/>
</dbReference>
<feature type="transmembrane region" description="Helical" evidence="6">
    <location>
        <begin position="467"/>
        <end position="486"/>
    </location>
</feature>
<dbReference type="InterPro" id="IPR001279">
    <property type="entry name" value="Metallo-B-lactamas"/>
</dbReference>
<evidence type="ECO:0000259" key="7">
    <source>
        <dbReference type="Pfam" id="PF00753"/>
    </source>
</evidence>
<feature type="transmembrane region" description="Helical" evidence="6">
    <location>
        <begin position="498"/>
        <end position="515"/>
    </location>
</feature>
<feature type="transmembrane region" description="Helical" evidence="6">
    <location>
        <begin position="250"/>
        <end position="274"/>
    </location>
</feature>
<protein>
    <submittedName>
        <fullName evidence="9">MBL fold metallo-hydrolase</fullName>
    </submittedName>
</protein>
<dbReference type="InterPro" id="IPR036866">
    <property type="entry name" value="RibonucZ/Hydroxyglut_hydro"/>
</dbReference>
<evidence type="ECO:0000256" key="1">
    <source>
        <dbReference type="ARBA" id="ARBA00004651"/>
    </source>
</evidence>
<dbReference type="Proteomes" id="UP000469325">
    <property type="component" value="Unassembled WGS sequence"/>
</dbReference>
<evidence type="ECO:0000256" key="2">
    <source>
        <dbReference type="ARBA" id="ARBA00022475"/>
    </source>
</evidence>
<reference evidence="9 10" key="1">
    <citation type="submission" date="2019-08" db="EMBL/GenBank/DDBJ databases">
        <title>In-depth cultivation of the pig gut microbiome towards novel bacterial diversity and tailored functional studies.</title>
        <authorList>
            <person name="Wylensek D."/>
            <person name="Hitch T.C.A."/>
            <person name="Clavel T."/>
        </authorList>
    </citation>
    <scope>NUCLEOTIDE SEQUENCE [LARGE SCALE GENOMIC DNA]</scope>
    <source>
        <strain evidence="9 10">CA-Schmier-601-WT-1</strain>
    </source>
</reference>
<feature type="transmembrane region" description="Helical" evidence="6">
    <location>
        <begin position="395"/>
        <end position="417"/>
    </location>
</feature>
<evidence type="ECO:0000313" key="9">
    <source>
        <dbReference type="EMBL" id="MST72115.1"/>
    </source>
</evidence>
<comment type="caution">
    <text evidence="9">The sequence shown here is derived from an EMBL/GenBank/DDBJ whole genome shotgun (WGS) entry which is preliminary data.</text>
</comment>
<dbReference type="Pfam" id="PF03772">
    <property type="entry name" value="Competence"/>
    <property type="match status" value="1"/>
</dbReference>
<evidence type="ECO:0000256" key="6">
    <source>
        <dbReference type="SAM" id="Phobius"/>
    </source>
</evidence>
<feature type="transmembrane region" description="Helical" evidence="6">
    <location>
        <begin position="429"/>
        <end position="455"/>
    </location>
</feature>
<evidence type="ECO:0000256" key="3">
    <source>
        <dbReference type="ARBA" id="ARBA00022692"/>
    </source>
</evidence>
<dbReference type="GO" id="GO:0016787">
    <property type="term" value="F:hydrolase activity"/>
    <property type="evidence" value="ECO:0007669"/>
    <property type="project" value="UniProtKB-KW"/>
</dbReference>